<dbReference type="InterPro" id="IPR044492">
    <property type="entry name" value="P_typ_ATPase_HD_dom"/>
</dbReference>
<evidence type="ECO:0000256" key="9">
    <source>
        <dbReference type="ARBA" id="ARBA00023136"/>
    </source>
</evidence>
<feature type="transmembrane region" description="Helical" evidence="12">
    <location>
        <begin position="1116"/>
        <end position="1133"/>
    </location>
</feature>
<gene>
    <name evidence="14" type="ORF">BSTOLATCC_MIC53289</name>
</gene>
<dbReference type="GO" id="GO:0005886">
    <property type="term" value="C:plasma membrane"/>
    <property type="evidence" value="ECO:0007669"/>
    <property type="project" value="UniProtKB-SubCell"/>
</dbReference>
<evidence type="ECO:0000313" key="14">
    <source>
        <dbReference type="EMBL" id="CAG9331213.1"/>
    </source>
</evidence>
<dbReference type="SFLD" id="SFLDS00003">
    <property type="entry name" value="Haloacid_Dehalogenase"/>
    <property type="match status" value="1"/>
</dbReference>
<sequence length="1163" mass="129753">MIKPVRRSSSSFIVGLQQLKDEMENKERADRLAREDSIKKGTLTKDDGKKKGKKGKEDDAIKNTEAFRDMVEHKISLEELARNLETDLELGLSEDKARNKIKVYGENKLTEKKGMPWWLHFIKCLTGFFSLLLWAGAILCFIVYGISQADPSNLYLAIALVVVVLVTGIFGFYQEAKSAAIMAGFKNMIPPKCLAIRNGTQREMEASKLVPGDIVYVKQGNKIPADIRILHSNNMKVDNSSLTGESEPLQRTENCTNEKNPLETENLAFFGTMCSSGEGKGIVISTGDKTVMGRIAKLAFSTKTEQTTLGREIEFFVKVLSAISLSMGVIFFFLGFSFGYDTVTNIINAIGVIVANVPEGLLAEVTVALALTAKRMAERNVLVKNLECVETLGSVSCICSDKTGTLTENKMRVVSVWYDDSIREVNNYEDKSTVSSLGYKIDDQSFLMLLRCAVLNSKAQFSSEPPEEELSDKQGNPLPESEIENIKQKFREDLVKKSIQLWPTFGGDASEIALIKFFHPIQNVAETRQAYPILIRDGIKGEIPFNSANKYAVTIHEPTDWNPDNHKKDCILFMKGAPEQLWERCTTILNKGVATPITEEVKSRFAKANKHFGSRGQRVLGFAYQWLDHKDYPRNYVFDPNKEDGPNFPLTGLTFIGLTALMDPPRKKVKEAVNSAHEAGIKVIMVTGDQPLTAAAIARQVNIITQPKTVNDFVEEGVDWDKAMELSDAIVIHGDMLTKAHAEDAELPFREQRIAKWLSKSEIVFARTSPAQKYMIVDANQKLKHIVAVTGDGVNDSPAIKKADIGIAMGIVGSDAAKDAADMLLIDDNFASIIQGVEQGRVIFDNLKRTIAYVLASNPPEIVPFLAAVIFQIPLPLTTILMLAVCIGTDVIPAVSLAYEEAELDIMKRKPRNAETDHLMSLQLLFFAYMQSGMIIAVAGMMEYLVIMYDFGFKPQVLWFWYISTSGTKPGKNDVYDPDIPSKGNSHIGDSDYEGTAVNYLTNEDGVYDLRIWFHNYGHDSWSDCKYPGWTSPITNHEICYTSEALHYAQCGWFIGLVCAQYANIQIVRTREKSIIDRGFSNWVLNCAVAFETLFALLICYAPGLNEALGGRPLLTLHYGFPAVPGFILLVLYDEARKFLMRKEMKRHKGTGTKGWIEDNTYY</sequence>
<evidence type="ECO:0000256" key="6">
    <source>
        <dbReference type="ARBA" id="ARBA00022967"/>
    </source>
</evidence>
<dbReference type="Gene3D" id="3.40.1110.10">
    <property type="entry name" value="Calcium-transporting ATPase, cytoplasmic domain N"/>
    <property type="match status" value="1"/>
</dbReference>
<dbReference type="InterPro" id="IPR023214">
    <property type="entry name" value="HAD_sf"/>
</dbReference>
<dbReference type="SUPFAM" id="SSF81660">
    <property type="entry name" value="Metal cation-transporting ATPase, ATP-binding domain N"/>
    <property type="match status" value="1"/>
</dbReference>
<feature type="transmembrane region" description="Helical" evidence="12">
    <location>
        <begin position="851"/>
        <end position="873"/>
    </location>
</feature>
<dbReference type="Pfam" id="PF00690">
    <property type="entry name" value="Cation_ATPase_N"/>
    <property type="match status" value="1"/>
</dbReference>
<dbReference type="SUPFAM" id="SSF56784">
    <property type="entry name" value="HAD-like"/>
    <property type="match status" value="1"/>
</dbReference>
<dbReference type="GO" id="GO:1990573">
    <property type="term" value="P:potassium ion import across plasma membrane"/>
    <property type="evidence" value="ECO:0007669"/>
    <property type="project" value="TreeGrafter"/>
</dbReference>
<evidence type="ECO:0000256" key="7">
    <source>
        <dbReference type="ARBA" id="ARBA00022989"/>
    </source>
</evidence>
<dbReference type="InterPro" id="IPR008250">
    <property type="entry name" value="ATPase_P-typ_transduc_dom_A_sf"/>
</dbReference>
<dbReference type="Pfam" id="PF13246">
    <property type="entry name" value="Cation_ATPase"/>
    <property type="match status" value="1"/>
</dbReference>
<dbReference type="PROSITE" id="PS00154">
    <property type="entry name" value="ATPASE_E1_E2"/>
    <property type="match status" value="1"/>
</dbReference>
<keyword evidence="3 12" id="KW-0812">Transmembrane</keyword>
<dbReference type="FunFam" id="2.70.150.10:FF:000003">
    <property type="entry name" value="Sodium/potassium-transporting ATPase subunit alpha"/>
    <property type="match status" value="1"/>
</dbReference>
<dbReference type="InterPro" id="IPR023299">
    <property type="entry name" value="ATPase_P-typ_cyto_dom_N"/>
</dbReference>
<keyword evidence="8" id="KW-0406">Ion transport</keyword>
<name>A0AAU9K6F0_9CILI</name>
<evidence type="ECO:0000259" key="13">
    <source>
        <dbReference type="SMART" id="SM00831"/>
    </source>
</evidence>
<dbReference type="FunFam" id="3.40.50.1000:FF:000083">
    <property type="entry name" value="Sodium/potassium-transporting ATPase subunit alpha"/>
    <property type="match status" value="1"/>
</dbReference>
<dbReference type="InterPro" id="IPR050510">
    <property type="entry name" value="Cation_transp_ATPase_P-type"/>
</dbReference>
<dbReference type="Gene3D" id="1.20.1110.10">
    <property type="entry name" value="Calcium-transporting ATPase, transmembrane domain"/>
    <property type="match status" value="2"/>
</dbReference>
<reference evidence="14" key="1">
    <citation type="submission" date="2021-09" db="EMBL/GenBank/DDBJ databases">
        <authorList>
            <consortium name="AG Swart"/>
            <person name="Singh M."/>
            <person name="Singh A."/>
            <person name="Seah K."/>
            <person name="Emmerich C."/>
        </authorList>
    </citation>
    <scope>NUCLEOTIDE SEQUENCE</scope>
    <source>
        <strain evidence="14">ATCC30299</strain>
    </source>
</reference>
<evidence type="ECO:0000256" key="2">
    <source>
        <dbReference type="ARBA" id="ARBA00022475"/>
    </source>
</evidence>
<accession>A0AAU9K6F0</accession>
<dbReference type="AlphaFoldDB" id="A0AAU9K6F0"/>
<comment type="caution">
    <text evidence="14">The sequence shown here is derived from an EMBL/GenBank/DDBJ whole genome shotgun (WGS) entry which is preliminary data.</text>
</comment>
<dbReference type="PANTHER" id="PTHR43294:SF21">
    <property type="entry name" value="CATION TRANSPORTING ATPASE"/>
    <property type="match status" value="1"/>
</dbReference>
<feature type="transmembrane region" description="Helical" evidence="12">
    <location>
        <begin position="346"/>
        <end position="371"/>
    </location>
</feature>
<evidence type="ECO:0000256" key="4">
    <source>
        <dbReference type="ARBA" id="ARBA00022741"/>
    </source>
</evidence>
<feature type="transmembrane region" description="Helical" evidence="12">
    <location>
        <begin position="117"/>
        <end position="146"/>
    </location>
</feature>
<feature type="domain" description="Cation-transporting P-type ATPase N-terminal" evidence="13">
    <location>
        <begin position="71"/>
        <end position="145"/>
    </location>
</feature>
<dbReference type="InterPro" id="IPR004014">
    <property type="entry name" value="ATPase_P-typ_cation-transptr_N"/>
</dbReference>
<keyword evidence="2" id="KW-1003">Cell membrane</keyword>
<dbReference type="SFLD" id="SFLDG00002">
    <property type="entry name" value="C1.7:_P-type_atpase_like"/>
    <property type="match status" value="1"/>
</dbReference>
<keyword evidence="6" id="KW-1278">Translocase</keyword>
<dbReference type="FunFam" id="1.20.1110.10:FF:000095">
    <property type="entry name" value="Sodium/potassium-transporting ATPase subunit alpha-1"/>
    <property type="match status" value="1"/>
</dbReference>
<dbReference type="GO" id="GO:0030007">
    <property type="term" value="P:intracellular potassium ion homeostasis"/>
    <property type="evidence" value="ECO:0007669"/>
    <property type="project" value="TreeGrafter"/>
</dbReference>
<feature type="transmembrane region" description="Helical" evidence="12">
    <location>
        <begin position="919"/>
        <end position="942"/>
    </location>
</feature>
<dbReference type="SUPFAM" id="SSF81653">
    <property type="entry name" value="Calcium ATPase, transduction domain A"/>
    <property type="match status" value="1"/>
</dbReference>
<evidence type="ECO:0000256" key="8">
    <source>
        <dbReference type="ARBA" id="ARBA00023065"/>
    </source>
</evidence>
<dbReference type="InterPro" id="IPR023298">
    <property type="entry name" value="ATPase_P-typ_TM_dom_sf"/>
</dbReference>
<dbReference type="InterPro" id="IPR018303">
    <property type="entry name" value="ATPase_P-typ_P_site"/>
</dbReference>
<dbReference type="InterPro" id="IPR059000">
    <property type="entry name" value="ATPase_P-type_domA"/>
</dbReference>
<dbReference type="NCBIfam" id="TIGR01494">
    <property type="entry name" value="ATPase_P-type"/>
    <property type="match status" value="3"/>
</dbReference>
<dbReference type="GO" id="GO:0005391">
    <property type="term" value="F:P-type sodium:potassium-exchanging transporter activity"/>
    <property type="evidence" value="ECO:0007669"/>
    <property type="project" value="TreeGrafter"/>
</dbReference>
<dbReference type="InterPro" id="IPR006068">
    <property type="entry name" value="ATPase_P-typ_cation-transptr_C"/>
</dbReference>
<organism evidence="14 15">
    <name type="scientific">Blepharisma stoltei</name>
    <dbReference type="NCBI Taxonomy" id="1481888"/>
    <lineage>
        <taxon>Eukaryota</taxon>
        <taxon>Sar</taxon>
        <taxon>Alveolata</taxon>
        <taxon>Ciliophora</taxon>
        <taxon>Postciliodesmatophora</taxon>
        <taxon>Heterotrichea</taxon>
        <taxon>Heterotrichida</taxon>
        <taxon>Blepharismidae</taxon>
        <taxon>Blepharisma</taxon>
    </lineage>
</organism>
<dbReference type="Pfam" id="PF00122">
    <property type="entry name" value="E1-E2_ATPase"/>
    <property type="match status" value="1"/>
</dbReference>
<keyword evidence="9 12" id="KW-0472">Membrane</keyword>
<evidence type="ECO:0000256" key="1">
    <source>
        <dbReference type="ARBA" id="ARBA00004651"/>
    </source>
</evidence>
<keyword evidence="4" id="KW-0547">Nucleotide-binding</keyword>
<keyword evidence="8" id="KW-0813">Transport</keyword>
<dbReference type="Gene3D" id="2.70.150.10">
    <property type="entry name" value="Calcium-transporting ATPase, cytoplasmic transduction domain A"/>
    <property type="match status" value="1"/>
</dbReference>
<evidence type="ECO:0000256" key="11">
    <source>
        <dbReference type="SAM" id="MobiDB-lite"/>
    </source>
</evidence>
<dbReference type="InterPro" id="IPR036412">
    <property type="entry name" value="HAD-like_sf"/>
</dbReference>
<evidence type="ECO:0000256" key="12">
    <source>
        <dbReference type="SAM" id="Phobius"/>
    </source>
</evidence>
<dbReference type="SMART" id="SM00831">
    <property type="entry name" value="Cation_ATPase_N"/>
    <property type="match status" value="1"/>
</dbReference>
<feature type="transmembrane region" description="Helical" evidence="12">
    <location>
        <begin position="879"/>
        <end position="899"/>
    </location>
</feature>
<dbReference type="PANTHER" id="PTHR43294">
    <property type="entry name" value="SODIUM/POTASSIUM-TRANSPORTING ATPASE SUBUNIT ALPHA"/>
    <property type="match status" value="1"/>
</dbReference>
<comment type="similarity">
    <text evidence="10">Belongs to the cation transport ATPase (P-type) (TC 3.A.3) family.</text>
</comment>
<dbReference type="GO" id="GO:0005524">
    <property type="term" value="F:ATP binding"/>
    <property type="evidence" value="ECO:0007669"/>
    <property type="project" value="UniProtKB-KW"/>
</dbReference>
<feature type="transmembrane region" description="Helical" evidence="12">
    <location>
        <begin position="1045"/>
        <end position="1063"/>
    </location>
</feature>
<feature type="transmembrane region" description="Helical" evidence="12">
    <location>
        <begin position="152"/>
        <end position="173"/>
    </location>
</feature>
<dbReference type="Pfam" id="PF00689">
    <property type="entry name" value="Cation_ATPase_C"/>
    <property type="match status" value="1"/>
</dbReference>
<dbReference type="SUPFAM" id="SSF81665">
    <property type="entry name" value="Calcium ATPase, transmembrane domain M"/>
    <property type="match status" value="1"/>
</dbReference>
<dbReference type="Proteomes" id="UP001162131">
    <property type="component" value="Unassembled WGS sequence"/>
</dbReference>
<feature type="transmembrane region" description="Helical" evidence="12">
    <location>
        <begin position="1083"/>
        <end position="1104"/>
    </location>
</feature>
<dbReference type="InterPro" id="IPR001757">
    <property type="entry name" value="P_typ_ATPase"/>
</dbReference>
<evidence type="ECO:0000313" key="15">
    <source>
        <dbReference type="Proteomes" id="UP001162131"/>
    </source>
</evidence>
<comment type="subcellular location">
    <subcellularLocation>
        <location evidence="1">Cell membrane</location>
        <topology evidence="1">Multi-pass membrane protein</topology>
    </subcellularLocation>
</comment>
<dbReference type="SFLD" id="SFLDF00027">
    <property type="entry name" value="p-type_atpase"/>
    <property type="match status" value="1"/>
</dbReference>
<dbReference type="EMBL" id="CAJZBQ010000053">
    <property type="protein sequence ID" value="CAG9331213.1"/>
    <property type="molecule type" value="Genomic_DNA"/>
</dbReference>
<keyword evidence="5" id="KW-0067">ATP-binding</keyword>
<dbReference type="PRINTS" id="PR00119">
    <property type="entry name" value="CATATPASE"/>
</dbReference>
<feature type="transmembrane region" description="Helical" evidence="12">
    <location>
        <begin position="315"/>
        <end position="340"/>
    </location>
</feature>
<dbReference type="Gene3D" id="3.40.50.1000">
    <property type="entry name" value="HAD superfamily/HAD-like"/>
    <property type="match status" value="1"/>
</dbReference>
<dbReference type="GO" id="GO:0036376">
    <property type="term" value="P:sodium ion export across plasma membrane"/>
    <property type="evidence" value="ECO:0007669"/>
    <property type="project" value="TreeGrafter"/>
</dbReference>
<dbReference type="GO" id="GO:0016887">
    <property type="term" value="F:ATP hydrolysis activity"/>
    <property type="evidence" value="ECO:0007669"/>
    <property type="project" value="InterPro"/>
</dbReference>
<evidence type="ECO:0000256" key="3">
    <source>
        <dbReference type="ARBA" id="ARBA00022692"/>
    </source>
</evidence>
<dbReference type="GO" id="GO:0006883">
    <property type="term" value="P:intracellular sodium ion homeostasis"/>
    <property type="evidence" value="ECO:0007669"/>
    <property type="project" value="TreeGrafter"/>
</dbReference>
<evidence type="ECO:0000256" key="10">
    <source>
        <dbReference type="ARBA" id="ARBA00038148"/>
    </source>
</evidence>
<proteinExistence type="inferred from homology"/>
<keyword evidence="15" id="KW-1185">Reference proteome</keyword>
<evidence type="ECO:0000256" key="5">
    <source>
        <dbReference type="ARBA" id="ARBA00022840"/>
    </source>
</evidence>
<feature type="region of interest" description="Disordered" evidence="11">
    <location>
        <begin position="24"/>
        <end position="58"/>
    </location>
</feature>
<keyword evidence="7 12" id="KW-1133">Transmembrane helix</keyword>
<dbReference type="GO" id="GO:1902600">
    <property type="term" value="P:proton transmembrane transport"/>
    <property type="evidence" value="ECO:0007669"/>
    <property type="project" value="TreeGrafter"/>
</dbReference>
<dbReference type="PRINTS" id="PR00121">
    <property type="entry name" value="NAKATPASE"/>
</dbReference>
<protein>
    <recommendedName>
        <fullName evidence="13">Cation-transporting P-type ATPase N-terminal domain-containing protein</fullName>
    </recommendedName>
</protein>